<comment type="caution">
    <text evidence="15">The sequence shown here is derived from an EMBL/GenBank/DDBJ whole genome shotgun (WGS) entry which is preliminary data.</text>
</comment>
<evidence type="ECO:0000256" key="2">
    <source>
        <dbReference type="ARBA" id="ARBA00022475"/>
    </source>
</evidence>
<evidence type="ECO:0000259" key="14">
    <source>
        <dbReference type="PROSITE" id="PS50279"/>
    </source>
</evidence>
<proteinExistence type="inferred from homology"/>
<feature type="region of interest" description="Disordered" evidence="11">
    <location>
        <begin position="332"/>
        <end position="384"/>
    </location>
</feature>
<evidence type="ECO:0000256" key="5">
    <source>
        <dbReference type="ARBA" id="ARBA00023040"/>
    </source>
</evidence>
<keyword evidence="6 12" id="KW-0472">Membrane</keyword>
<accession>A0ABR1DT91</accession>
<keyword evidence="8 10" id="KW-0675">Receptor</keyword>
<feature type="compositionally biased region" description="Polar residues" evidence="11">
    <location>
        <begin position="371"/>
        <end position="384"/>
    </location>
</feature>
<sequence length="914" mass="101541">MDPYPSNGSVWSSIVPNDTSWSNNSNGSSPTSSSTRPPIKHAGLLLIVIPMVTILGNLLVIISVLRYRALQTAINFLILGLAVADLLVALFVMPYAVYVHVQRGEWYIGNLMCDIYMASDVACSTASILLLAIISFDRYRAVSRPIQYSRQSQNIRRVFAMIGVTWVISLLVASPMVFGVNVRPPDANPHECRFYNAEFSIGSSIISFVIPCILVLFVYIRILVALKKREKAAKMRRLKNLQAGTSSTTRTVSSEDGDEAGRIVTGPVMNVMMMALPSMTRHMRRFERHREALEAAEENECAASNTPRSSVDSLSDNANIVTNDFISEGFTFSRKSSNGDDSQITSSQNSSGDSRPKSKSKKRQSHRNPRNELTTSEHVLEQSRSNDAILPSILRQISRRSPRIFRKVASPETETMVLANQMVQYNPDGSKMKPGKPASGKNESEPISPAQTDAAHYSRSTTANSGELLTSPEDCGATTFENPVVETPTDSQHTVKFAMLVREMSDIPTMDMERKSSQAQKPTQLSVEEKPLSVRILEKSTTTDENDQGKRSETTENSQKKTSLKSTESQQQSFKSVRNGIASKIAKKTLRHEQSLKRKVSKSQRKEKRATKTLGVVVGVFLICWVPFFFINIVNAVCILLNKEFCQVGFDLFFYCTWIGYMNSFMNPIIYTIFNTEFRRAFKTILIGKTSHERGSSPVPSVGETVALNRKTCEAGMRCNPSVAALQITIISILIVQGTSVNCHLPRDKGYSCEKPERVGFYYDTRLGVCQPMMFRGCGGNENRFDTAEKCKEQCKGSKGKGNTTNSAQQGSIVQECKLLTDAKLPDMAKSCDNGCEVGYACNENNKCCPMKDYICSLPASSGSETTTTKHYGRYVYQSGLSNCIRFSYFGIGGNFNNFKTYNDCKNFCMKKPK</sequence>
<evidence type="ECO:0000256" key="7">
    <source>
        <dbReference type="ARBA" id="ARBA00023157"/>
    </source>
</evidence>
<dbReference type="InterPro" id="IPR000276">
    <property type="entry name" value="GPCR_Rhodpsn"/>
</dbReference>
<dbReference type="PROSITE" id="PS50262">
    <property type="entry name" value="G_PROTEIN_RECEP_F1_2"/>
    <property type="match status" value="1"/>
</dbReference>
<feature type="compositionally biased region" description="Basic residues" evidence="11">
    <location>
        <begin position="357"/>
        <end position="368"/>
    </location>
</feature>
<dbReference type="InterPro" id="IPR036880">
    <property type="entry name" value="Kunitz_BPTI_sf"/>
</dbReference>
<organism evidence="15 16">
    <name type="scientific">Necator americanus</name>
    <name type="common">Human hookworm</name>
    <dbReference type="NCBI Taxonomy" id="51031"/>
    <lineage>
        <taxon>Eukaryota</taxon>
        <taxon>Metazoa</taxon>
        <taxon>Ecdysozoa</taxon>
        <taxon>Nematoda</taxon>
        <taxon>Chromadorea</taxon>
        <taxon>Rhabditida</taxon>
        <taxon>Rhabditina</taxon>
        <taxon>Rhabditomorpha</taxon>
        <taxon>Strongyloidea</taxon>
        <taxon>Ancylostomatidae</taxon>
        <taxon>Bunostominae</taxon>
        <taxon>Necator</taxon>
    </lineage>
</organism>
<dbReference type="Pfam" id="PF00014">
    <property type="entry name" value="Kunitz_BPTI"/>
    <property type="match status" value="2"/>
</dbReference>
<keyword evidence="3 10" id="KW-0812">Transmembrane</keyword>
<feature type="transmembrane region" description="Helical" evidence="12">
    <location>
        <begin position="199"/>
        <end position="226"/>
    </location>
</feature>
<evidence type="ECO:0000313" key="16">
    <source>
        <dbReference type="Proteomes" id="UP001303046"/>
    </source>
</evidence>
<keyword evidence="9 10" id="KW-0807">Transducer</keyword>
<evidence type="ECO:0000256" key="10">
    <source>
        <dbReference type="RuleBase" id="RU000688"/>
    </source>
</evidence>
<evidence type="ECO:0000256" key="6">
    <source>
        <dbReference type="ARBA" id="ARBA00023136"/>
    </source>
</evidence>
<comment type="similarity">
    <text evidence="10">Belongs to the G-protein coupled receptor 1 family.</text>
</comment>
<dbReference type="SUPFAM" id="SSF81321">
    <property type="entry name" value="Family A G protein-coupled receptor-like"/>
    <property type="match status" value="2"/>
</dbReference>
<dbReference type="SMART" id="SM01381">
    <property type="entry name" value="7TM_GPCR_Srsx"/>
    <property type="match status" value="1"/>
</dbReference>
<dbReference type="CDD" id="cd00109">
    <property type="entry name" value="Kunitz-type"/>
    <property type="match status" value="1"/>
</dbReference>
<name>A0ABR1DT91_NECAM</name>
<evidence type="ECO:0000256" key="9">
    <source>
        <dbReference type="ARBA" id="ARBA00023224"/>
    </source>
</evidence>
<evidence type="ECO:0000256" key="11">
    <source>
        <dbReference type="SAM" id="MobiDB-lite"/>
    </source>
</evidence>
<dbReference type="Gene3D" id="1.20.1070.10">
    <property type="entry name" value="Rhodopsin 7-helix transmembrane proteins"/>
    <property type="match status" value="2"/>
</dbReference>
<keyword evidence="5 10" id="KW-0297">G-protein coupled receptor</keyword>
<dbReference type="PRINTS" id="PR00237">
    <property type="entry name" value="GPCRRHODOPSN"/>
</dbReference>
<evidence type="ECO:0000256" key="3">
    <source>
        <dbReference type="ARBA" id="ARBA00022692"/>
    </source>
</evidence>
<feature type="compositionally biased region" description="Polar residues" evidence="11">
    <location>
        <begin position="458"/>
        <end position="468"/>
    </location>
</feature>
<dbReference type="PROSITE" id="PS00237">
    <property type="entry name" value="G_PROTEIN_RECEP_F1_1"/>
    <property type="match status" value="1"/>
</dbReference>
<feature type="transmembrane region" description="Helical" evidence="12">
    <location>
        <begin position="614"/>
        <end position="640"/>
    </location>
</feature>
<reference evidence="15 16" key="1">
    <citation type="submission" date="2023-08" db="EMBL/GenBank/DDBJ databases">
        <title>A Necator americanus chromosomal reference genome.</title>
        <authorList>
            <person name="Ilik V."/>
            <person name="Petrzelkova K.J."/>
            <person name="Pardy F."/>
            <person name="Fuh T."/>
            <person name="Niatou-Singa F.S."/>
            <person name="Gouil Q."/>
            <person name="Baker L."/>
            <person name="Ritchie M.E."/>
            <person name="Jex A.R."/>
            <person name="Gazzola D."/>
            <person name="Li H."/>
            <person name="Toshio Fujiwara R."/>
            <person name="Zhan B."/>
            <person name="Aroian R.V."/>
            <person name="Pafco B."/>
            <person name="Schwarz E.M."/>
        </authorList>
    </citation>
    <scope>NUCLEOTIDE SEQUENCE [LARGE SCALE GENOMIC DNA]</scope>
    <source>
        <strain evidence="15 16">Aroian</strain>
        <tissue evidence="15">Whole animal</tissue>
    </source>
</reference>
<dbReference type="PANTHER" id="PTHR24248:SF125">
    <property type="entry name" value="DOPAMINE D2-LIKE RECEPTOR"/>
    <property type="match status" value="1"/>
</dbReference>
<evidence type="ECO:0000256" key="12">
    <source>
        <dbReference type="SAM" id="Phobius"/>
    </source>
</evidence>
<dbReference type="PROSITE" id="PS50279">
    <property type="entry name" value="BPTI_KUNITZ_2"/>
    <property type="match status" value="2"/>
</dbReference>
<feature type="domain" description="G-protein coupled receptors family 1 profile" evidence="13">
    <location>
        <begin position="56"/>
        <end position="671"/>
    </location>
</feature>
<keyword evidence="7" id="KW-1015">Disulfide bond</keyword>
<feature type="transmembrane region" description="Helical" evidence="12">
    <location>
        <begin position="115"/>
        <end position="137"/>
    </location>
</feature>
<feature type="compositionally biased region" description="Polar residues" evidence="11">
    <location>
        <begin position="333"/>
        <end position="349"/>
    </location>
</feature>
<feature type="compositionally biased region" description="Polar residues" evidence="11">
    <location>
        <begin position="555"/>
        <end position="576"/>
    </location>
</feature>
<feature type="compositionally biased region" description="Basic and acidic residues" evidence="11">
    <location>
        <begin position="527"/>
        <end position="554"/>
    </location>
</feature>
<dbReference type="Gene3D" id="4.10.410.10">
    <property type="entry name" value="Pancreatic trypsin inhibitor Kunitz domain"/>
    <property type="match status" value="2"/>
</dbReference>
<feature type="domain" description="BPTI/Kunitz inhibitor" evidence="14">
    <location>
        <begin position="856"/>
        <end position="909"/>
    </location>
</feature>
<dbReference type="Proteomes" id="UP001303046">
    <property type="component" value="Unassembled WGS sequence"/>
</dbReference>
<dbReference type="InterPro" id="IPR002223">
    <property type="entry name" value="Kunitz_BPTI"/>
</dbReference>
<feature type="compositionally biased region" description="Polar residues" evidence="11">
    <location>
        <begin position="517"/>
        <end position="526"/>
    </location>
</feature>
<dbReference type="InterPro" id="IPR017452">
    <property type="entry name" value="GPCR_Rhodpsn_7TM"/>
</dbReference>
<feature type="transmembrane region" description="Helical" evidence="12">
    <location>
        <begin position="158"/>
        <end position="179"/>
    </location>
</feature>
<dbReference type="Pfam" id="PF00001">
    <property type="entry name" value="7tm_1"/>
    <property type="match status" value="2"/>
</dbReference>
<protein>
    <recommendedName>
        <fullName evidence="17">Kunitz/Bovine pancreatic trypsin inhibitor domain protein</fullName>
    </recommendedName>
</protein>
<evidence type="ECO:0000259" key="13">
    <source>
        <dbReference type="PROSITE" id="PS50262"/>
    </source>
</evidence>
<dbReference type="SUPFAM" id="SSF57362">
    <property type="entry name" value="BPTI-like"/>
    <property type="match status" value="2"/>
</dbReference>
<feature type="domain" description="BPTI/Kunitz inhibitor" evidence="14">
    <location>
        <begin position="743"/>
        <end position="795"/>
    </location>
</feature>
<evidence type="ECO:0008006" key="17">
    <source>
        <dbReference type="Google" id="ProtNLM"/>
    </source>
</evidence>
<dbReference type="SMART" id="SM00131">
    <property type="entry name" value="KU"/>
    <property type="match status" value="2"/>
</dbReference>
<evidence type="ECO:0000256" key="1">
    <source>
        <dbReference type="ARBA" id="ARBA00004651"/>
    </source>
</evidence>
<dbReference type="PANTHER" id="PTHR24248">
    <property type="entry name" value="ADRENERGIC RECEPTOR-RELATED G-PROTEIN COUPLED RECEPTOR"/>
    <property type="match status" value="1"/>
</dbReference>
<dbReference type="EMBL" id="JAVFWL010000005">
    <property type="protein sequence ID" value="KAK6753468.1"/>
    <property type="molecule type" value="Genomic_DNA"/>
</dbReference>
<evidence type="ECO:0000256" key="8">
    <source>
        <dbReference type="ARBA" id="ARBA00023170"/>
    </source>
</evidence>
<evidence type="ECO:0000256" key="4">
    <source>
        <dbReference type="ARBA" id="ARBA00022989"/>
    </source>
</evidence>
<gene>
    <name evidence="15" type="primary">Necator_chrV.g17617</name>
    <name evidence="15" type="ORF">RB195_012827</name>
</gene>
<feature type="transmembrane region" description="Helical" evidence="12">
    <location>
        <begin position="42"/>
        <end position="64"/>
    </location>
</feature>
<feature type="region of interest" description="Disordered" evidence="11">
    <location>
        <begin position="425"/>
        <end position="491"/>
    </location>
</feature>
<evidence type="ECO:0000313" key="15">
    <source>
        <dbReference type="EMBL" id="KAK6753468.1"/>
    </source>
</evidence>
<comment type="subcellular location">
    <subcellularLocation>
        <location evidence="1">Cell membrane</location>
        <topology evidence="1">Multi-pass membrane protein</topology>
    </subcellularLocation>
</comment>
<keyword evidence="2" id="KW-1003">Cell membrane</keyword>
<feature type="region of interest" description="Disordered" evidence="11">
    <location>
        <begin position="511"/>
        <end position="576"/>
    </location>
</feature>
<keyword evidence="16" id="KW-1185">Reference proteome</keyword>
<feature type="transmembrane region" description="Helical" evidence="12">
    <location>
        <begin position="652"/>
        <end position="674"/>
    </location>
</feature>
<feature type="transmembrane region" description="Helical" evidence="12">
    <location>
        <begin position="76"/>
        <end position="95"/>
    </location>
</feature>
<keyword evidence="4 12" id="KW-1133">Transmembrane helix</keyword>